<dbReference type="AlphaFoldDB" id="A0A4Y8CTI2"/>
<evidence type="ECO:0000313" key="2">
    <source>
        <dbReference type="Proteomes" id="UP000297299"/>
    </source>
</evidence>
<name>A0A4Y8CTI2_9HELO</name>
<accession>A0A4Y8CTI2</accession>
<gene>
    <name evidence="1" type="ORF">BOTCAL_0324g00010</name>
</gene>
<reference evidence="1 2" key="1">
    <citation type="submission" date="2017-11" db="EMBL/GenBank/DDBJ databases">
        <title>Comparative genomics of Botrytis spp.</title>
        <authorList>
            <person name="Valero-Jimenez C.A."/>
            <person name="Tapia P."/>
            <person name="Veloso J."/>
            <person name="Silva-Moreno E."/>
            <person name="Staats M."/>
            <person name="Valdes J.H."/>
            <person name="Van Kan J.A.L."/>
        </authorList>
    </citation>
    <scope>NUCLEOTIDE SEQUENCE [LARGE SCALE GENOMIC DNA]</scope>
    <source>
        <strain evidence="1 2">MUCL2830</strain>
    </source>
</reference>
<comment type="caution">
    <text evidence="1">The sequence shown here is derived from an EMBL/GenBank/DDBJ whole genome shotgun (WGS) entry which is preliminary data.</text>
</comment>
<sequence>MGFVPRQTDGVDLQCGRVALAIPLSLFMQHDADELNGKNGAIKVQETSELLLTEKAQMLCYMQNKAGPGRLARFYDPASTDPIVEQLLGLVTSQHPSANGSSVPAAAMIVASNADDTSPVVWVHNNGLGSGEESNGAIQQIGHWQGLGTLNDLSGPMEVKRWGLVRPV</sequence>
<dbReference type="OrthoDB" id="3562187at2759"/>
<protein>
    <submittedName>
        <fullName evidence="1">Uncharacterized protein</fullName>
    </submittedName>
</protein>
<dbReference type="EMBL" id="PHWZ01000323">
    <property type="protein sequence ID" value="TEY45982.1"/>
    <property type="molecule type" value="Genomic_DNA"/>
</dbReference>
<dbReference type="Proteomes" id="UP000297299">
    <property type="component" value="Unassembled WGS sequence"/>
</dbReference>
<proteinExistence type="predicted"/>
<evidence type="ECO:0000313" key="1">
    <source>
        <dbReference type="EMBL" id="TEY45982.1"/>
    </source>
</evidence>
<keyword evidence="2" id="KW-1185">Reference proteome</keyword>
<organism evidence="1 2">
    <name type="scientific">Botryotinia calthae</name>
    <dbReference type="NCBI Taxonomy" id="38488"/>
    <lineage>
        <taxon>Eukaryota</taxon>
        <taxon>Fungi</taxon>
        <taxon>Dikarya</taxon>
        <taxon>Ascomycota</taxon>
        <taxon>Pezizomycotina</taxon>
        <taxon>Leotiomycetes</taxon>
        <taxon>Helotiales</taxon>
        <taxon>Sclerotiniaceae</taxon>
        <taxon>Botryotinia</taxon>
    </lineage>
</organism>